<protein>
    <submittedName>
        <fullName evidence="2">Aldo/keto reductase</fullName>
    </submittedName>
</protein>
<gene>
    <name evidence="2" type="ORF">IFU03_07070</name>
</gene>
<proteinExistence type="predicted"/>
<sequence length="334" mass="36521">MSLKHTLPGVLGFGTAPLGNMFRAIAEDEARATVEAAWNHGVRYFDTAPFYGSGLSEIRLGQALSNYNRDDYVLSTKVGRVILDEVEDSTRDLGEKSGVFEHGRPNKMLNDYSADATLRSIEDSLQRLQTDRLDIVWVHDIAQDFYGDQWLEYFNQARTGAFKVLTRLREEGVIKAWGLGVNRVEPCELTLDLTEAQPDGFLLAGRYTLLDHDRALQRLMESALAQNVEIVVGGPYSSGILAGGAHFEYQQATPAITAKVEQIKAIAQAFGVSVKAAALQFSLAHPAVAAVIPGASRPGRIAEDVAALSEQIPAAFWQALREAQLISLRAPLPL</sequence>
<dbReference type="Pfam" id="PF00248">
    <property type="entry name" value="Aldo_ket_red"/>
    <property type="match status" value="1"/>
</dbReference>
<reference evidence="2" key="1">
    <citation type="journal article" date="2020" name="FEMS Microbiol. Ecol.">
        <title>Temporal dynamics of bacterial communities during seed development and maturation.</title>
        <authorList>
            <person name="Chesneau G."/>
            <person name="Torres-Cortes G."/>
            <person name="Briand M."/>
            <person name="Darrasse A."/>
            <person name="Preveaux A."/>
            <person name="Marais C."/>
            <person name="Jacques M.A."/>
            <person name="Shade A."/>
            <person name="Barret M."/>
        </authorList>
    </citation>
    <scope>NUCLEOTIDE SEQUENCE</scope>
    <source>
        <strain evidence="2">CFBP13533</strain>
    </source>
</reference>
<dbReference type="GO" id="GO:0005829">
    <property type="term" value="C:cytosol"/>
    <property type="evidence" value="ECO:0007669"/>
    <property type="project" value="TreeGrafter"/>
</dbReference>
<dbReference type="AlphaFoldDB" id="A0AAE2PWE0"/>
<dbReference type="PANTHER" id="PTHR42686:SF1">
    <property type="entry name" value="GH17980P-RELATED"/>
    <property type="match status" value="1"/>
</dbReference>
<dbReference type="EMBL" id="JACYNJ010000004">
    <property type="protein sequence ID" value="MBD8269515.1"/>
    <property type="molecule type" value="Genomic_DNA"/>
</dbReference>
<dbReference type="RefSeq" id="WP_181282286.1">
    <property type="nucleotide sequence ID" value="NZ_JACYMP010000036.1"/>
</dbReference>
<evidence type="ECO:0000313" key="2">
    <source>
        <dbReference type="EMBL" id="MBD8269515.1"/>
    </source>
</evidence>
<evidence type="ECO:0000259" key="1">
    <source>
        <dbReference type="Pfam" id="PF00248"/>
    </source>
</evidence>
<evidence type="ECO:0000313" key="3">
    <source>
        <dbReference type="Proteomes" id="UP000610293"/>
    </source>
</evidence>
<feature type="domain" description="NADP-dependent oxidoreductase" evidence="1">
    <location>
        <begin position="11"/>
        <end position="323"/>
    </location>
</feature>
<dbReference type="InterPro" id="IPR020471">
    <property type="entry name" value="AKR"/>
</dbReference>
<dbReference type="Proteomes" id="UP000610293">
    <property type="component" value="Unassembled WGS sequence"/>
</dbReference>
<dbReference type="InterPro" id="IPR036812">
    <property type="entry name" value="NAD(P)_OxRdtase_dom_sf"/>
</dbReference>
<dbReference type="SUPFAM" id="SSF51430">
    <property type="entry name" value="NAD(P)-linked oxidoreductase"/>
    <property type="match status" value="1"/>
</dbReference>
<name>A0AAE2PWE0_PSEFL</name>
<dbReference type="PANTHER" id="PTHR42686">
    <property type="entry name" value="GH17980P-RELATED"/>
    <property type="match status" value="1"/>
</dbReference>
<dbReference type="Gene3D" id="3.20.20.100">
    <property type="entry name" value="NADP-dependent oxidoreductase domain"/>
    <property type="match status" value="1"/>
</dbReference>
<accession>A0AAE2PWE0</accession>
<dbReference type="InterPro" id="IPR023210">
    <property type="entry name" value="NADP_OxRdtase_dom"/>
</dbReference>
<dbReference type="CDD" id="cd19152">
    <property type="entry name" value="AKR_AKR15A"/>
    <property type="match status" value="1"/>
</dbReference>
<organism evidence="2 3">
    <name type="scientific">Pseudomonas fluorescens</name>
    <dbReference type="NCBI Taxonomy" id="294"/>
    <lineage>
        <taxon>Bacteria</taxon>
        <taxon>Pseudomonadati</taxon>
        <taxon>Pseudomonadota</taxon>
        <taxon>Gammaproteobacteria</taxon>
        <taxon>Pseudomonadales</taxon>
        <taxon>Pseudomonadaceae</taxon>
        <taxon>Pseudomonas</taxon>
    </lineage>
</organism>
<dbReference type="GO" id="GO:0016491">
    <property type="term" value="F:oxidoreductase activity"/>
    <property type="evidence" value="ECO:0007669"/>
    <property type="project" value="InterPro"/>
</dbReference>
<comment type="caution">
    <text evidence="2">The sequence shown here is derived from an EMBL/GenBank/DDBJ whole genome shotgun (WGS) entry which is preliminary data.</text>
</comment>